<reference evidence="1 2" key="1">
    <citation type="submission" date="2016-02" db="EMBL/GenBank/DDBJ databases">
        <title>Genome sequence of Clostridium thermobutyricum DSM 4928.</title>
        <authorList>
            <person name="Poehlein A."/>
            <person name="Daniel R."/>
        </authorList>
    </citation>
    <scope>NUCLEOTIDE SEQUENCE [LARGE SCALE GENOMIC DNA]</scope>
    <source>
        <strain evidence="1 2">DSM 4928</strain>
    </source>
</reference>
<protein>
    <submittedName>
        <fullName evidence="1">Uncharacterized protein</fullName>
    </submittedName>
</protein>
<proteinExistence type="predicted"/>
<dbReference type="Proteomes" id="UP000191448">
    <property type="component" value="Unassembled WGS sequence"/>
</dbReference>
<dbReference type="AlphaFoldDB" id="A0A1V4SRH3"/>
<dbReference type="EMBL" id="LTAY01000083">
    <property type="protein sequence ID" value="OPX46488.1"/>
    <property type="molecule type" value="Genomic_DNA"/>
</dbReference>
<organism evidence="1 2">
    <name type="scientific">Clostridium thermobutyricum DSM 4928</name>
    <dbReference type="NCBI Taxonomy" id="1121339"/>
    <lineage>
        <taxon>Bacteria</taxon>
        <taxon>Bacillati</taxon>
        <taxon>Bacillota</taxon>
        <taxon>Clostridia</taxon>
        <taxon>Eubacteriales</taxon>
        <taxon>Clostridiaceae</taxon>
        <taxon>Clostridium</taxon>
    </lineage>
</organism>
<dbReference type="RefSeq" id="WP_080024034.1">
    <property type="nucleotide sequence ID" value="NZ_LTAY01000083.1"/>
</dbReference>
<evidence type="ECO:0000313" key="1">
    <source>
        <dbReference type="EMBL" id="OPX46488.1"/>
    </source>
</evidence>
<sequence length="134" mass="16390">MIKIKIDKNSLNEPIFRLSINKEDILNNRFIKRVIYEGKTKRGMYNYEIPMKFFYPLLNNLKKDDVYIDTRSNLSFLEFTDDFEEEFYYSIEATPKYMRKWREFNCPNIYKIELDKETLKLNKRVAFKKIEVAI</sequence>
<gene>
    <name evidence="1" type="ORF">CLTHE_28500</name>
</gene>
<comment type="caution">
    <text evidence="1">The sequence shown here is derived from an EMBL/GenBank/DDBJ whole genome shotgun (WGS) entry which is preliminary data.</text>
</comment>
<name>A0A1V4SRH3_9CLOT</name>
<dbReference type="OrthoDB" id="1904586at2"/>
<evidence type="ECO:0000313" key="2">
    <source>
        <dbReference type="Proteomes" id="UP000191448"/>
    </source>
</evidence>
<accession>A0A1V4SRH3</accession>